<evidence type="ECO:0000259" key="18">
    <source>
        <dbReference type="Pfam" id="PF00662"/>
    </source>
</evidence>
<keyword evidence="11 16" id="KW-0520">NAD</keyword>
<reference evidence="20" key="1">
    <citation type="journal article" date="2014" name="Mol. Phylogenet. Evol.">
        <title>Life-history evolution and mitogenomic phylogeny of caecilian amphibians.</title>
        <authorList>
            <person name="San Mauro D."/>
            <person name="Gower D.J."/>
            <person name="Muller H."/>
            <person name="Loader S.P."/>
            <person name="Zardoya R."/>
            <person name="Nussbaum R.A."/>
            <person name="Wilkinson M."/>
        </authorList>
    </citation>
    <scope>NUCLEOTIDE SEQUENCE</scope>
</reference>
<evidence type="ECO:0000259" key="17">
    <source>
        <dbReference type="Pfam" id="PF00361"/>
    </source>
</evidence>
<dbReference type="Pfam" id="PF00361">
    <property type="entry name" value="Proton_antipo_M"/>
    <property type="match status" value="1"/>
</dbReference>
<feature type="transmembrane region" description="Helical" evidence="16">
    <location>
        <begin position="456"/>
        <end position="473"/>
    </location>
</feature>
<sequence>MNLTTFNSSMLTSLFLLLLPLILQTTKHVKITPAHTTLMVKLAFSTSILPLVLFLNWGTESILLNWHWMSTLTFDINVSFKFDQYSTLFIPIALLITWSIMEFAAWYMNKDPWIHQFFKYLLLFLIAMMTLVSANNLFQFFIGWEGVGIMSFLLIGWWYARMDANMAALQAVTYNRIGDIGLILAMAWFMANSNSWEFQQIFSTNLDHTLPLIGLIIAATGKSAQFGLHPWLPAAMEGPTPVSALLHSSTMVVAGIFLLVRFHPLMQHNPTAITTCLCLGALTTLFTATCAITQNDIKKIVAFSTSSQLGLMMVTIGLNQPQLTFLHICTHAFFKAMLFLCSGSIIHNLNNEQDIRKMGGLHKMIPTTSSCMMIGSLALTGMPFLTGFFSKDAIIEAMNTSNTNSWALTMTLIATMFTSIYSLRIILFSMAGQPRFYSTQPTNENTPSLLNPIKRLAWGSILAGFLITMNIVPSKTQTMTMPTPSKLAAILVTILGIMFAIDLMTSPNNNQNKPHLFSNLLGYFPTLTHRTFPKMFLKFGQTISTNTVDLIWLESTGPKGLSNLQLPPTKTITNAQQGVMKTYLTTFLFTLMVAMLI</sequence>
<dbReference type="AlphaFoldDB" id="W5RH11"/>
<evidence type="ECO:0000256" key="2">
    <source>
        <dbReference type="ARBA" id="ARBA00012944"/>
    </source>
</evidence>
<evidence type="ECO:0000256" key="16">
    <source>
        <dbReference type="RuleBase" id="RU003404"/>
    </source>
</evidence>
<dbReference type="Pfam" id="PF06455">
    <property type="entry name" value="NADH5_C"/>
    <property type="match status" value="1"/>
</dbReference>
<keyword evidence="4 16" id="KW-0813">Transport</keyword>
<feature type="transmembrane region" description="Helical" evidence="16">
    <location>
        <begin position="300"/>
        <end position="318"/>
    </location>
</feature>
<feature type="transmembrane region" description="Helical" evidence="16">
    <location>
        <begin position="272"/>
        <end position="293"/>
    </location>
</feature>
<organism evidence="20">
    <name type="scientific">Luetkenotyphlus brasiliensis</name>
    <name type="common">Sao Paulo caecilian</name>
    <name type="synonym">Siphonops brasiliensis</name>
    <dbReference type="NCBI Taxonomy" id="320582"/>
    <lineage>
        <taxon>Eukaryota</taxon>
        <taxon>Metazoa</taxon>
        <taxon>Chordata</taxon>
        <taxon>Craniata</taxon>
        <taxon>Vertebrata</taxon>
        <taxon>Euteleostomi</taxon>
        <taxon>Amphibia</taxon>
        <taxon>Gymnophiona</taxon>
        <taxon>Siphonopidae</taxon>
        <taxon>Luetkenotyphlus</taxon>
    </lineage>
</organism>
<evidence type="ECO:0000256" key="1">
    <source>
        <dbReference type="ARBA" id="ARBA00004448"/>
    </source>
</evidence>
<dbReference type="PANTHER" id="PTHR42829">
    <property type="entry name" value="NADH-UBIQUINONE OXIDOREDUCTASE CHAIN 5"/>
    <property type="match status" value="1"/>
</dbReference>
<dbReference type="InterPro" id="IPR001750">
    <property type="entry name" value="ND/Mrp_TM"/>
</dbReference>
<feature type="transmembrane region" description="Helical" evidence="16">
    <location>
        <begin position="324"/>
        <end position="346"/>
    </location>
</feature>
<protein>
    <recommendedName>
        <fullName evidence="3 16">NADH-ubiquinone oxidoreductase chain 5</fullName>
        <ecNumber evidence="2 16">7.1.1.2</ecNumber>
    </recommendedName>
</protein>
<evidence type="ECO:0000259" key="19">
    <source>
        <dbReference type="Pfam" id="PF06455"/>
    </source>
</evidence>
<comment type="catalytic activity">
    <reaction evidence="15 16">
        <text>a ubiquinone + NADH + 5 H(+)(in) = a ubiquinol + NAD(+) + 4 H(+)(out)</text>
        <dbReference type="Rhea" id="RHEA:29091"/>
        <dbReference type="Rhea" id="RHEA-COMP:9565"/>
        <dbReference type="Rhea" id="RHEA-COMP:9566"/>
        <dbReference type="ChEBI" id="CHEBI:15378"/>
        <dbReference type="ChEBI" id="CHEBI:16389"/>
        <dbReference type="ChEBI" id="CHEBI:17976"/>
        <dbReference type="ChEBI" id="CHEBI:57540"/>
        <dbReference type="ChEBI" id="CHEBI:57945"/>
        <dbReference type="EC" id="7.1.1.2"/>
    </reaction>
</comment>
<evidence type="ECO:0000256" key="12">
    <source>
        <dbReference type="ARBA" id="ARBA00023075"/>
    </source>
</evidence>
<dbReference type="InterPro" id="IPR003945">
    <property type="entry name" value="NU5C-like"/>
</dbReference>
<dbReference type="GO" id="GO:0005743">
    <property type="term" value="C:mitochondrial inner membrane"/>
    <property type="evidence" value="ECO:0007669"/>
    <property type="project" value="UniProtKB-SubCell"/>
</dbReference>
<keyword evidence="9" id="KW-0249">Electron transport</keyword>
<feature type="transmembrane region" description="Helical" evidence="16">
    <location>
        <begin position="211"/>
        <end position="232"/>
    </location>
</feature>
<evidence type="ECO:0000256" key="8">
    <source>
        <dbReference type="ARBA" id="ARBA00022967"/>
    </source>
</evidence>
<evidence type="ECO:0000256" key="4">
    <source>
        <dbReference type="ARBA" id="ARBA00022448"/>
    </source>
</evidence>
<feature type="transmembrane region" description="Helical" evidence="16">
    <location>
        <begin position="88"/>
        <end position="108"/>
    </location>
</feature>
<feature type="transmembrane region" description="Helical" evidence="16">
    <location>
        <begin position="367"/>
        <end position="386"/>
    </location>
</feature>
<comment type="subcellular location">
    <subcellularLocation>
        <location evidence="1">Mitochondrion inner membrane</location>
        <topology evidence="1">Multi-pass membrane protein</topology>
    </subcellularLocation>
</comment>
<evidence type="ECO:0000256" key="10">
    <source>
        <dbReference type="ARBA" id="ARBA00022989"/>
    </source>
</evidence>
<gene>
    <name evidence="20" type="primary">ND5</name>
</gene>
<keyword evidence="14 16" id="KW-0472">Membrane</keyword>
<feature type="domain" description="NADH-Ubiquinone oxidoreductase (complex I) chain 5 N-terminal" evidence="18">
    <location>
        <begin position="68"/>
        <end position="118"/>
    </location>
</feature>
<evidence type="ECO:0000256" key="6">
    <source>
        <dbReference type="ARBA" id="ARBA00022692"/>
    </source>
</evidence>
<feature type="domain" description="NADH:quinone oxidoreductase/Mrp antiporter transmembrane" evidence="17">
    <location>
        <begin position="134"/>
        <end position="418"/>
    </location>
</feature>
<geneLocation type="mitochondrion" evidence="20"/>
<dbReference type="GO" id="GO:0042773">
    <property type="term" value="P:ATP synthesis coupled electron transport"/>
    <property type="evidence" value="ECO:0007669"/>
    <property type="project" value="InterPro"/>
</dbReference>
<feature type="transmembrane region" description="Helical" evidence="16">
    <location>
        <begin position="140"/>
        <end position="160"/>
    </location>
</feature>
<evidence type="ECO:0000256" key="14">
    <source>
        <dbReference type="ARBA" id="ARBA00023136"/>
    </source>
</evidence>
<dbReference type="RefSeq" id="YP_009003558.1">
    <property type="nucleotide sequence ID" value="NC_023513.1"/>
</dbReference>
<evidence type="ECO:0000256" key="7">
    <source>
        <dbReference type="ARBA" id="ARBA00022792"/>
    </source>
</evidence>
<evidence type="ECO:0000256" key="13">
    <source>
        <dbReference type="ARBA" id="ARBA00023128"/>
    </source>
</evidence>
<keyword evidence="6 16" id="KW-0812">Transmembrane</keyword>
<dbReference type="PRINTS" id="PR01434">
    <property type="entry name" value="NADHDHGNASE5"/>
</dbReference>
<evidence type="ECO:0000313" key="20">
    <source>
        <dbReference type="EMBL" id="AGZ19043.1"/>
    </source>
</evidence>
<dbReference type="GO" id="GO:0003954">
    <property type="term" value="F:NADH dehydrogenase activity"/>
    <property type="evidence" value="ECO:0007669"/>
    <property type="project" value="TreeGrafter"/>
</dbReference>
<feature type="transmembrane region" description="Helical" evidence="16">
    <location>
        <begin position="172"/>
        <end position="191"/>
    </location>
</feature>
<evidence type="ECO:0000256" key="3">
    <source>
        <dbReference type="ARBA" id="ARBA00021096"/>
    </source>
</evidence>
<evidence type="ECO:0000256" key="11">
    <source>
        <dbReference type="ARBA" id="ARBA00023027"/>
    </source>
</evidence>
<name>W5RH11_LUEBR</name>
<proteinExistence type="inferred from homology"/>
<feature type="domain" description="NADH dehydrogenase subunit 5 C-terminal" evidence="19">
    <location>
        <begin position="421"/>
        <end position="596"/>
    </location>
</feature>
<keyword evidence="7" id="KW-0999">Mitochondrion inner membrane</keyword>
<keyword evidence="13 16" id="KW-0496">Mitochondrion</keyword>
<keyword evidence="10 16" id="KW-1133">Transmembrane helix</keyword>
<evidence type="ECO:0000256" key="5">
    <source>
        <dbReference type="ARBA" id="ARBA00022660"/>
    </source>
</evidence>
<feature type="transmembrane region" description="Helical" evidence="16">
    <location>
        <begin position="6"/>
        <end position="26"/>
    </location>
</feature>
<dbReference type="InterPro" id="IPR018393">
    <property type="entry name" value="NADHpl_OxRdtase_5_subgr"/>
</dbReference>
<dbReference type="EC" id="7.1.1.2" evidence="2 16"/>
<feature type="transmembrane region" description="Helical" evidence="16">
    <location>
        <begin position="406"/>
        <end position="427"/>
    </location>
</feature>
<feature type="transmembrane region" description="Helical" evidence="16">
    <location>
        <begin position="117"/>
        <end position="134"/>
    </location>
</feature>
<evidence type="ECO:0000256" key="15">
    <source>
        <dbReference type="ARBA" id="ARBA00049551"/>
    </source>
</evidence>
<feature type="transmembrane region" description="Helical" evidence="16">
    <location>
        <begin position="244"/>
        <end position="266"/>
    </location>
</feature>
<feature type="transmembrane region" description="Helical" evidence="16">
    <location>
        <begin position="485"/>
        <end position="504"/>
    </location>
</feature>
<comment type="similarity">
    <text evidence="16">Belongs to the complex I subunit 5 family.</text>
</comment>
<dbReference type="GO" id="GO:0015990">
    <property type="term" value="P:electron transport coupled proton transport"/>
    <property type="evidence" value="ECO:0007669"/>
    <property type="project" value="TreeGrafter"/>
</dbReference>
<keyword evidence="5" id="KW-0679">Respiratory chain</keyword>
<dbReference type="CTD" id="4540"/>
<dbReference type="PANTHER" id="PTHR42829:SF2">
    <property type="entry name" value="NADH-UBIQUINONE OXIDOREDUCTASE CHAIN 5"/>
    <property type="match status" value="1"/>
</dbReference>
<keyword evidence="8" id="KW-1278">Translocase</keyword>
<dbReference type="NCBIfam" id="TIGR01974">
    <property type="entry name" value="NDH_I_L"/>
    <property type="match status" value="1"/>
</dbReference>
<keyword evidence="12 16" id="KW-0830">Ubiquinone</keyword>
<feature type="transmembrane region" description="Helical" evidence="16">
    <location>
        <begin position="38"/>
        <end position="59"/>
    </location>
</feature>
<accession>W5RH11</accession>
<dbReference type="InterPro" id="IPR001516">
    <property type="entry name" value="Proton_antipo_N"/>
</dbReference>
<dbReference type="EMBL" id="KF540158">
    <property type="protein sequence ID" value="AGZ19043.1"/>
    <property type="molecule type" value="Genomic_DNA"/>
</dbReference>
<dbReference type="GeneID" id="18490035"/>
<dbReference type="Pfam" id="PF00662">
    <property type="entry name" value="Proton_antipo_N"/>
    <property type="match status" value="1"/>
</dbReference>
<dbReference type="InterPro" id="IPR010934">
    <property type="entry name" value="NADH_DH_su5_C"/>
</dbReference>
<comment type="function">
    <text evidence="16">Core subunit of the mitochondrial membrane respiratory chain NADH dehydrogenase (Complex I) which catalyzes electron transfer from NADH through the respiratory chain, using ubiquinone as an electron acceptor. Essential for the catalytic activity and assembly of complex I.</text>
</comment>
<dbReference type="GO" id="GO:0008137">
    <property type="term" value="F:NADH dehydrogenase (ubiquinone) activity"/>
    <property type="evidence" value="ECO:0007669"/>
    <property type="project" value="UniProtKB-EC"/>
</dbReference>
<evidence type="ECO:0000256" key="9">
    <source>
        <dbReference type="ARBA" id="ARBA00022982"/>
    </source>
</evidence>